<dbReference type="InterPro" id="IPR018445">
    <property type="entry name" value="Put_Phosphate_transp_reg"/>
</dbReference>
<dbReference type="STRING" id="46177.SAMN05660976_04755"/>
<dbReference type="Pfam" id="PF01865">
    <property type="entry name" value="PhoU_div"/>
    <property type="match status" value="1"/>
</dbReference>
<reference evidence="3 4" key="1">
    <citation type="submission" date="2016-10" db="EMBL/GenBank/DDBJ databases">
        <authorList>
            <person name="de Groot N.N."/>
        </authorList>
    </citation>
    <scope>NUCLEOTIDE SEQUENCE [LARGE SCALE GENOMIC DNA]</scope>
    <source>
        <strain evidence="3 4">DSM 43357</strain>
    </source>
</reference>
<evidence type="ECO:0000313" key="3">
    <source>
        <dbReference type="EMBL" id="SEM28854.1"/>
    </source>
</evidence>
<protein>
    <recommendedName>
        <fullName evidence="2">Cyclic nucleotide-binding domain-containing protein</fullName>
    </recommendedName>
</protein>
<dbReference type="Proteomes" id="UP000198953">
    <property type="component" value="Unassembled WGS sequence"/>
</dbReference>
<dbReference type="PANTHER" id="PTHR37298">
    <property type="entry name" value="UPF0111 PROTEIN YKAA"/>
    <property type="match status" value="1"/>
</dbReference>
<name>A0A1H7X5J3_9ACTN</name>
<dbReference type="InterPro" id="IPR000595">
    <property type="entry name" value="cNMP-bd_dom"/>
</dbReference>
<evidence type="ECO:0000259" key="2">
    <source>
        <dbReference type="PROSITE" id="PS50042"/>
    </source>
</evidence>
<dbReference type="PROSITE" id="PS50042">
    <property type="entry name" value="CNMP_BINDING_3"/>
    <property type="match status" value="1"/>
</dbReference>
<gene>
    <name evidence="3" type="ORF">SAMN05660976_04755</name>
</gene>
<evidence type="ECO:0000313" key="4">
    <source>
        <dbReference type="Proteomes" id="UP000198953"/>
    </source>
</evidence>
<evidence type="ECO:0000256" key="1">
    <source>
        <dbReference type="ARBA" id="ARBA00008591"/>
    </source>
</evidence>
<sequence>MSGRSSRVRRLVRVWDELRGRSGQRVVDLIRGQIAVVRTGAALACSTASGTIGRSDARARMAEIEHEGDAARAALVRALWRILATPIDREDLFRLSRSIDDVLDHLRDFVREADLFGPTDLGFAVEPLRAVLDGLDELEEALLRILRDPGSVTMAVLATRKSRTRVRQLAQARLTELFTGPLRMDTLRERELLSRLDAVGRRLGESADALADAMLKRSH</sequence>
<dbReference type="AlphaFoldDB" id="A0A1H7X5J3"/>
<keyword evidence="4" id="KW-1185">Reference proteome</keyword>
<proteinExistence type="inferred from homology"/>
<dbReference type="Gene3D" id="1.20.58.220">
    <property type="entry name" value="Phosphate transport system protein phou homolog 2, domain 2"/>
    <property type="match status" value="1"/>
</dbReference>
<dbReference type="InterPro" id="IPR038078">
    <property type="entry name" value="PhoU-like_sf"/>
</dbReference>
<dbReference type="EMBL" id="FOBF01000011">
    <property type="protein sequence ID" value="SEM28854.1"/>
    <property type="molecule type" value="Genomic_DNA"/>
</dbReference>
<feature type="domain" description="Cyclic nucleotide-binding" evidence="2">
    <location>
        <begin position="19"/>
        <end position="95"/>
    </location>
</feature>
<accession>A0A1H7X5J3</accession>
<dbReference type="PANTHER" id="PTHR37298:SF1">
    <property type="entry name" value="UPF0111 PROTEIN YKAA"/>
    <property type="match status" value="1"/>
</dbReference>
<organism evidence="3 4">
    <name type="scientific">Nonomuraea pusilla</name>
    <dbReference type="NCBI Taxonomy" id="46177"/>
    <lineage>
        <taxon>Bacteria</taxon>
        <taxon>Bacillati</taxon>
        <taxon>Actinomycetota</taxon>
        <taxon>Actinomycetes</taxon>
        <taxon>Streptosporangiales</taxon>
        <taxon>Streptosporangiaceae</taxon>
        <taxon>Nonomuraea</taxon>
    </lineage>
</organism>
<dbReference type="RefSeq" id="WP_055501406.1">
    <property type="nucleotide sequence ID" value="NZ_BBZG01000001.1"/>
</dbReference>
<comment type="similarity">
    <text evidence="1">Belongs to the UPF0111 family.</text>
</comment>
<dbReference type="InterPro" id="IPR052912">
    <property type="entry name" value="UPF0111_domain"/>
</dbReference>